<dbReference type="Gene3D" id="2.60.40.1080">
    <property type="match status" value="1"/>
</dbReference>
<evidence type="ECO:0000256" key="1">
    <source>
        <dbReference type="SAM" id="MobiDB-lite"/>
    </source>
</evidence>
<evidence type="ECO:0000313" key="3">
    <source>
        <dbReference type="Proteomes" id="UP000319219"/>
    </source>
</evidence>
<evidence type="ECO:0000313" key="2">
    <source>
        <dbReference type="EMBL" id="TQR98200.1"/>
    </source>
</evidence>
<comment type="caution">
    <text evidence="2">The sequence shown here is derived from an EMBL/GenBank/DDBJ whole genome shotgun (WGS) entry which is preliminary data.</text>
</comment>
<sequence length="384" mass="42347">MTRSLGPMLDFFLREKGELVHINGMRQLAPIQDATNTIQMTDEKIIRAATPLNTGDIVDYRDERYLITSQVDQNEKSCRGKMRKCNQRLALNWNGQVKWFDAVVEARTFSTETGKVISMPEGNILITVQDNTDTRGITLSQRFYMTHQPFKVTGIDRTMNGIIQLSCTLDSINTAYDDVEHNIADRWKYEIAHTYALHIHQGTMAHVPLNETIPLNVSATDNGNEIAHPPITYTSSDPSVISVDQQGQVMGIALGQASITAKLTYHPAVQSTIEKRVVETGTHIYSIAITGNPILKTGQSTSYVSHIYDHGTEVFDQSVEWSLRNQDDSTPPTKGSMTASTGNSVTVKAGSSSGANNKALVLTATLVSDPSITIEKTISLKNLF</sequence>
<reference evidence="2 3" key="1">
    <citation type="submission" date="2019-07" db="EMBL/GenBank/DDBJ databases">
        <title>Paenibacillus ottowii sp. nov. isolated from a fermentation system processing bovine manure.</title>
        <authorList>
            <person name="Velazquez L.F."/>
            <person name="Rajbanshi S."/>
            <person name="Guan S."/>
            <person name="Hinchee M."/>
            <person name="Welsh A."/>
        </authorList>
    </citation>
    <scope>NUCLEOTIDE SEQUENCE [LARGE SCALE GENOMIC DNA]</scope>
    <source>
        <strain evidence="2 3">MS2379</strain>
    </source>
</reference>
<accession>A0ABY3B355</accession>
<gene>
    <name evidence="2" type="ORF">FKV70_13640</name>
</gene>
<proteinExistence type="predicted"/>
<organism evidence="2 3">
    <name type="scientific">Paenibacillus ottowii</name>
    <dbReference type="NCBI Taxonomy" id="2315729"/>
    <lineage>
        <taxon>Bacteria</taxon>
        <taxon>Bacillati</taxon>
        <taxon>Bacillota</taxon>
        <taxon>Bacilli</taxon>
        <taxon>Bacillales</taxon>
        <taxon>Paenibacillaceae</taxon>
        <taxon>Paenibacillus</taxon>
    </lineage>
</organism>
<dbReference type="InterPro" id="IPR008964">
    <property type="entry name" value="Invasin/intimin_cell_adhesion"/>
</dbReference>
<dbReference type="SUPFAM" id="SSF49373">
    <property type="entry name" value="Invasin/intimin cell-adhesion fragments"/>
    <property type="match status" value="1"/>
</dbReference>
<dbReference type="RefSeq" id="WP_142613180.1">
    <property type="nucleotide sequence ID" value="NZ_VIJZ01000005.1"/>
</dbReference>
<feature type="region of interest" description="Disordered" evidence="1">
    <location>
        <begin position="325"/>
        <end position="352"/>
    </location>
</feature>
<evidence type="ECO:0008006" key="4">
    <source>
        <dbReference type="Google" id="ProtNLM"/>
    </source>
</evidence>
<name>A0ABY3B355_9BACL</name>
<protein>
    <recommendedName>
        <fullName evidence="4">BIG2 domain-containing protein</fullName>
    </recommendedName>
</protein>
<dbReference type="Proteomes" id="UP000319219">
    <property type="component" value="Unassembled WGS sequence"/>
</dbReference>
<dbReference type="EMBL" id="VIJZ01000005">
    <property type="protein sequence ID" value="TQR98200.1"/>
    <property type="molecule type" value="Genomic_DNA"/>
</dbReference>
<keyword evidence="3" id="KW-1185">Reference proteome</keyword>